<comment type="caution">
    <text evidence="1">The sequence shown here is derived from an EMBL/GenBank/DDBJ whole genome shotgun (WGS) entry which is preliminary data.</text>
</comment>
<evidence type="ECO:0000313" key="2">
    <source>
        <dbReference type="Proteomes" id="UP000323225"/>
    </source>
</evidence>
<sequence>MKDLIKSQKQLMQSINSSFGTNESEILEWYDGPLFVKSKIEGKDFYYHILNISKGYFAAFNLKPGIDAIEGETLDPALSNVFLNELFHGNNTYEHLYLYDSVSGKNQALDSTNIKEFITPWEERVYERAIYQFLVNGISDFYASIDNKSDSLTHSTRIDIDTSYDEALVELVNVARLYGCSDTLPKAQQVCLMVKSGEQFNGCFNYRITQQKSVRFNISIGNEVIKLNLHLVQAEDDD</sequence>
<proteinExistence type="predicted"/>
<evidence type="ECO:0000313" key="1">
    <source>
        <dbReference type="EMBL" id="KAA1253672.1"/>
    </source>
</evidence>
<gene>
    <name evidence="1" type="ORF">F0M16_16485</name>
</gene>
<name>A0A5Q6PFK4_VIBCL</name>
<accession>A0A5Q6PFK4</accession>
<dbReference type="AlphaFoldDB" id="A0A5Q6PFK4"/>
<protein>
    <submittedName>
        <fullName evidence="1">Uncharacterized protein</fullName>
    </submittedName>
</protein>
<dbReference type="EMBL" id="VUAA01000019">
    <property type="protein sequence ID" value="KAA1253672.1"/>
    <property type="molecule type" value="Genomic_DNA"/>
</dbReference>
<reference evidence="1 2" key="1">
    <citation type="submission" date="2019-09" db="EMBL/GenBank/DDBJ databases">
        <authorList>
            <person name="Kritzky A."/>
            <person name="Schelkanova E.Y."/>
            <person name="Alkhova Z.V."/>
            <person name="Smirnova N.I."/>
        </authorList>
    </citation>
    <scope>NUCLEOTIDE SEQUENCE [LARGE SCALE GENOMIC DNA]</scope>
    <source>
        <strain evidence="1 2">M1526</strain>
    </source>
</reference>
<dbReference type="Proteomes" id="UP000323225">
    <property type="component" value="Unassembled WGS sequence"/>
</dbReference>
<organism evidence="1 2">
    <name type="scientific">Vibrio cholerae</name>
    <dbReference type="NCBI Taxonomy" id="666"/>
    <lineage>
        <taxon>Bacteria</taxon>
        <taxon>Pseudomonadati</taxon>
        <taxon>Pseudomonadota</taxon>
        <taxon>Gammaproteobacteria</taxon>
        <taxon>Vibrionales</taxon>
        <taxon>Vibrionaceae</taxon>
        <taxon>Vibrio</taxon>
    </lineage>
</organism>